<evidence type="ECO:0000313" key="2">
    <source>
        <dbReference type="Proteomes" id="UP000199035"/>
    </source>
</evidence>
<dbReference type="InterPro" id="IPR029033">
    <property type="entry name" value="His_PPase_superfam"/>
</dbReference>
<dbReference type="RefSeq" id="WP_092692125.1">
    <property type="nucleotide sequence ID" value="NZ_FNPK01000024.1"/>
</dbReference>
<dbReference type="InterPro" id="IPR013078">
    <property type="entry name" value="His_Pase_superF_clade-1"/>
</dbReference>
<dbReference type="EMBL" id="FNPK01000024">
    <property type="protein sequence ID" value="SDY73022.1"/>
    <property type="molecule type" value="Genomic_DNA"/>
</dbReference>
<keyword evidence="2" id="KW-1185">Reference proteome</keyword>
<reference evidence="2" key="1">
    <citation type="submission" date="2016-10" db="EMBL/GenBank/DDBJ databases">
        <authorList>
            <person name="Varghese N."/>
            <person name="Submissions S."/>
        </authorList>
    </citation>
    <scope>NUCLEOTIDE SEQUENCE [LARGE SCALE GENOMIC DNA]</scope>
    <source>
        <strain evidence="2">ANC 5109</strain>
    </source>
</reference>
<protein>
    <submittedName>
        <fullName evidence="1">Broad specificity phosphatase PhoE</fullName>
    </submittedName>
</protein>
<name>A0A1H3M8I1_9GAMM</name>
<evidence type="ECO:0000313" key="1">
    <source>
        <dbReference type="EMBL" id="SDY73022.1"/>
    </source>
</evidence>
<accession>A0A1H3M8I1</accession>
<organism evidence="1 2">
    <name type="scientific">Acinetobacter kyonggiensis</name>
    <dbReference type="NCBI Taxonomy" id="595670"/>
    <lineage>
        <taxon>Bacteria</taxon>
        <taxon>Pseudomonadati</taxon>
        <taxon>Pseudomonadota</taxon>
        <taxon>Gammaproteobacteria</taxon>
        <taxon>Moraxellales</taxon>
        <taxon>Moraxellaceae</taxon>
        <taxon>Acinetobacter</taxon>
    </lineage>
</organism>
<sequence>MISLNQLQNSGNTCIFIRHGEKNLNGYDLSSEGKKQSLEFAEKLYLLNKEINVFSSPEQRCIETATIINNRINGESSNISLSSALGKPGIQVKNEIEYTKLTDTMRCRDIFSEWKRGKCCEAMHRPAIIKERMISFFEKTSFKNGITLYISQSGTVACTGYALNLTDYKNVDHEWVDYLDGYIFRL</sequence>
<dbReference type="Pfam" id="PF00300">
    <property type="entry name" value="His_Phos_1"/>
    <property type="match status" value="1"/>
</dbReference>
<proteinExistence type="predicted"/>
<dbReference type="SUPFAM" id="SSF53254">
    <property type="entry name" value="Phosphoglycerate mutase-like"/>
    <property type="match status" value="1"/>
</dbReference>
<dbReference type="Gene3D" id="3.40.50.1240">
    <property type="entry name" value="Phosphoglycerate mutase-like"/>
    <property type="match status" value="1"/>
</dbReference>
<dbReference type="AlphaFoldDB" id="A0A1H3M8I1"/>
<dbReference type="Proteomes" id="UP000199035">
    <property type="component" value="Unassembled WGS sequence"/>
</dbReference>
<dbReference type="CDD" id="cd07067">
    <property type="entry name" value="HP_PGM_like"/>
    <property type="match status" value="1"/>
</dbReference>
<gene>
    <name evidence="1" type="ORF">SAMN05421643_12434</name>
</gene>
<dbReference type="STRING" id="595670.SAMN05421643_12434"/>